<dbReference type="OrthoDB" id="12576at2"/>
<protein>
    <submittedName>
        <fullName evidence="1">Uncharacterized protein</fullName>
    </submittedName>
</protein>
<dbReference type="STRING" id="868864.Dester_0070"/>
<dbReference type="RefSeq" id="WP_013637689.1">
    <property type="nucleotide sequence ID" value="NC_015185.1"/>
</dbReference>
<organism evidence="1 2">
    <name type="scientific">Desulfurobacterium thermolithotrophum (strain DSM 11699 / BSA)</name>
    <dbReference type="NCBI Taxonomy" id="868864"/>
    <lineage>
        <taxon>Bacteria</taxon>
        <taxon>Pseudomonadati</taxon>
        <taxon>Aquificota</taxon>
        <taxon>Aquificia</taxon>
        <taxon>Desulfurobacteriales</taxon>
        <taxon>Desulfurobacteriaceae</taxon>
        <taxon>Desulfurobacterium</taxon>
    </lineage>
</organism>
<dbReference type="Gene3D" id="3.40.1350.10">
    <property type="match status" value="1"/>
</dbReference>
<dbReference type="KEGG" id="dte:Dester_0070"/>
<dbReference type="InParanoid" id="F0S0K1"/>
<evidence type="ECO:0000313" key="1">
    <source>
        <dbReference type="EMBL" id="ADY72729.1"/>
    </source>
</evidence>
<accession>F0S0K1</accession>
<dbReference type="Proteomes" id="UP000007102">
    <property type="component" value="Chromosome"/>
</dbReference>
<dbReference type="GO" id="GO:0003676">
    <property type="term" value="F:nucleic acid binding"/>
    <property type="evidence" value="ECO:0007669"/>
    <property type="project" value="InterPro"/>
</dbReference>
<evidence type="ECO:0000313" key="2">
    <source>
        <dbReference type="Proteomes" id="UP000007102"/>
    </source>
</evidence>
<dbReference type="InterPro" id="IPR011856">
    <property type="entry name" value="tRNA_endonuc-like_dom_sf"/>
</dbReference>
<dbReference type="AlphaFoldDB" id="F0S0K1"/>
<dbReference type="EMBL" id="CP002543">
    <property type="protein sequence ID" value="ADY72729.1"/>
    <property type="molecule type" value="Genomic_DNA"/>
</dbReference>
<keyword evidence="2" id="KW-1185">Reference proteome</keyword>
<gene>
    <name evidence="1" type="ordered locus">Dester_0070</name>
</gene>
<dbReference type="HOGENOM" id="CLU_1184581_0_0_0"/>
<name>F0S0K1_DESTD</name>
<reference evidence="1 2" key="1">
    <citation type="journal article" date="2011" name="Stand. Genomic Sci.">
        <title>Complete genome sequence of the thermophilic sulfur-reducer Desulfurobacterium thermolithotrophum type strain (BSA(T)) from a deep-sea hydrothermal vent.</title>
        <authorList>
            <person name="Goker M."/>
            <person name="Daligault H."/>
            <person name="Mwirichia R."/>
            <person name="Lapidus A."/>
            <person name="Lucas S."/>
            <person name="Deshpande S."/>
            <person name="Pagani I."/>
            <person name="Tapia R."/>
            <person name="Cheng J.F."/>
            <person name="Goodwin L."/>
            <person name="Pitluck S."/>
            <person name="Liolios K."/>
            <person name="Ivanova N."/>
            <person name="Mavromatis K."/>
            <person name="Mikhailova N."/>
            <person name="Pati A."/>
            <person name="Chen A."/>
            <person name="Palaniappan K."/>
            <person name="Han C."/>
            <person name="Land M."/>
            <person name="Hauser L."/>
            <person name="Pan C."/>
            <person name="Brambilla E.M."/>
            <person name="Rohde M."/>
            <person name="Spring S."/>
            <person name="Sikorski J."/>
            <person name="Wirth R."/>
            <person name="Detter J.C."/>
            <person name="Woyke T."/>
            <person name="Bristow J."/>
            <person name="Eisen J.A."/>
            <person name="Markowitz V."/>
            <person name="Hugenholtz P."/>
            <person name="Kyrpides N.C."/>
            <person name="Klenk H.P."/>
        </authorList>
    </citation>
    <scope>NUCLEOTIDE SEQUENCE [LARGE SCALE GENOMIC DNA]</scope>
    <source>
        <strain evidence="2">DSM 11699 / BSA</strain>
    </source>
</reference>
<sequence>MSCSCRKGKSAKKLKTKEIDELLKFLKKNPELFFFIANLVNSFRPIDPERIKAERVFLTVREVHELGLLSFSQSEELFRLLKNFFVEKTDKQRGNFLELLVSILGPFTFKAKNKRINQCKMFKKYKKLSDKEIDVAFSSKEYLEVHECKSNMGRQWRDPLSKKSKKGAKLFFMNELPEVCKSKRKVIVCCSGLDGELTTCYVKKVFKFYKFKNIKVIGRKELLEKIKASF</sequence>
<reference evidence="2" key="2">
    <citation type="submission" date="2011-02" db="EMBL/GenBank/DDBJ databases">
        <title>The complete genome of Desulfurobacterium thermolithotrophum DSM 11699.</title>
        <authorList>
            <consortium name="US DOE Joint Genome Institute (JGI-PGF)"/>
            <person name="Lucas S."/>
            <person name="Copeland A."/>
            <person name="Lapidus A."/>
            <person name="Bruce D."/>
            <person name="Goodwin L."/>
            <person name="Pitluck S."/>
            <person name="Kyrpides N."/>
            <person name="Mavromatis K."/>
            <person name="Pagani I."/>
            <person name="Ivanova N."/>
            <person name="Mikhailova N."/>
            <person name="Daligault H."/>
            <person name="Detter J.C."/>
            <person name="Tapia R."/>
            <person name="Han C."/>
            <person name="Land M."/>
            <person name="Hauser L."/>
            <person name="Markowitz V."/>
            <person name="Cheng J.-F."/>
            <person name="Hugenholtz P."/>
            <person name="Woyke T."/>
            <person name="Wu D."/>
            <person name="Spring S."/>
            <person name="Brambilla E."/>
            <person name="Klenk H.-P."/>
            <person name="Eisen J.A."/>
        </authorList>
    </citation>
    <scope>NUCLEOTIDE SEQUENCE [LARGE SCALE GENOMIC DNA]</scope>
    <source>
        <strain evidence="2">DSM 11699 / BSA</strain>
    </source>
</reference>
<dbReference type="eggNOG" id="ENOG50307W1">
    <property type="taxonomic scope" value="Bacteria"/>
</dbReference>
<proteinExistence type="predicted"/>